<evidence type="ECO:0000256" key="1">
    <source>
        <dbReference type="ARBA" id="ARBA00034780"/>
    </source>
</evidence>
<dbReference type="AlphaFoldDB" id="A0A8S9Z435"/>
<proteinExistence type="inferred from homology"/>
<evidence type="ECO:0000259" key="3">
    <source>
        <dbReference type="PROSITE" id="PS51840"/>
    </source>
</evidence>
<dbReference type="InterPro" id="IPR019448">
    <property type="entry name" value="NT-C2"/>
</dbReference>
<dbReference type="EMBL" id="JTDE01000310">
    <property type="protein sequence ID" value="KAF7261632.1"/>
    <property type="molecule type" value="Genomic_DNA"/>
</dbReference>
<sequence>MACVPILNRRKGYQFEAIVKLHSLISVPYVNAVTFAKLRLLNARHSSQYSPRVEIRNHTVTWNTEHRFLCRFRSNMETTILEPNILKISVRMETKGGKSFYKVGFVSVDLACFTALGDVTSRRRYILEGYNEKHKRLDNSLLLVSFSMRQLFGDTCFRAPPENLSNCLIEPPDSDESDSALTGTVATDHPDTIDRTLVNPTVSNPLLGSDIGLLTNSTQPSSCIDRILESIHVTTTTDPFPVQPYRPSSARSPVMGAHLPNLSKQIPIADILRDTSALSGSESDPLHPPFQPQWNTTLTQSQLHNLFSKVSSSSETTVEPYDVRVNFAAFDATADDVSFGKRKQGLLQRSTPTETVAAEQGMKSAFSAQHRDSAVDEGSSVRIPASCGSGTPNPSSDVSPTVVHPDLPPTSTSFFSSGSNSITPTSASSTPGSTPTSSLVILHPHLTPPNHPTSKVELNEPHASTDMKLSHDVMPVEVEPAHCNSETTGTGDCLDAFPHTLCHSLPFPAHHSRRRCDALPMHSEYFATDSGLLLPSRRRKSRPMANLVFSQSAYRVGQTHSPLSSLSSGAFTYQSDVPADTSQNDSEPEHPVGCVALGGCPSTGGESRSSGYQSHSRQSSLESQAVGLNTAMNPTVVPLPPVSSGSLSLVGSVCSDQQTDLPTPPASSATRMFTLLVCSRWLPIQSTMLLSVISGSMFPPLCN</sequence>
<keyword evidence="5" id="KW-1185">Reference proteome</keyword>
<feature type="region of interest" description="Disordered" evidence="2">
    <location>
        <begin position="574"/>
        <end position="599"/>
    </location>
</feature>
<dbReference type="Proteomes" id="UP000822476">
    <property type="component" value="Unassembled WGS sequence"/>
</dbReference>
<accession>A0A8S9Z435</accession>
<name>A0A8S9Z435_9TREM</name>
<dbReference type="OrthoDB" id="3365224at2759"/>
<organism evidence="4 5">
    <name type="scientific">Paragonimus skrjabini miyazakii</name>
    <dbReference type="NCBI Taxonomy" id="59628"/>
    <lineage>
        <taxon>Eukaryota</taxon>
        <taxon>Metazoa</taxon>
        <taxon>Spiralia</taxon>
        <taxon>Lophotrochozoa</taxon>
        <taxon>Platyhelminthes</taxon>
        <taxon>Trematoda</taxon>
        <taxon>Digenea</taxon>
        <taxon>Plagiorchiida</taxon>
        <taxon>Troglotremata</taxon>
        <taxon>Troglotrematidae</taxon>
        <taxon>Paragonimus</taxon>
    </lineage>
</organism>
<comment type="similarity">
    <text evidence="1">Belongs to the EEIG family.</text>
</comment>
<reference evidence="4" key="1">
    <citation type="submission" date="2019-07" db="EMBL/GenBank/DDBJ databases">
        <title>Annotation for the trematode Paragonimus miyazaki's.</title>
        <authorList>
            <person name="Choi Y.-J."/>
        </authorList>
    </citation>
    <scope>NUCLEOTIDE SEQUENCE</scope>
    <source>
        <strain evidence="4">Japan</strain>
    </source>
</reference>
<dbReference type="PANTHER" id="PTHR21456:SF1">
    <property type="entry name" value="C2 NT-TYPE DOMAIN-CONTAINING PROTEIN"/>
    <property type="match status" value="1"/>
</dbReference>
<dbReference type="PANTHER" id="PTHR21456">
    <property type="entry name" value="FAMILY WITH SEQUENCE SIMILARITY 102"/>
    <property type="match status" value="1"/>
</dbReference>
<feature type="compositionally biased region" description="Low complexity" evidence="2">
    <location>
        <begin position="409"/>
        <end position="439"/>
    </location>
</feature>
<evidence type="ECO:0000256" key="2">
    <source>
        <dbReference type="SAM" id="MobiDB-lite"/>
    </source>
</evidence>
<dbReference type="Pfam" id="PF10358">
    <property type="entry name" value="NT-C2"/>
    <property type="match status" value="1"/>
</dbReference>
<dbReference type="InterPro" id="IPR039931">
    <property type="entry name" value="EEIG1/2-like"/>
</dbReference>
<evidence type="ECO:0000313" key="5">
    <source>
        <dbReference type="Proteomes" id="UP000822476"/>
    </source>
</evidence>
<feature type="region of interest" description="Disordered" evidence="2">
    <location>
        <begin position="366"/>
        <end position="439"/>
    </location>
</feature>
<feature type="domain" description="C2 NT-type" evidence="3">
    <location>
        <begin position="5"/>
        <end position="150"/>
    </location>
</feature>
<protein>
    <recommendedName>
        <fullName evidence="3">C2 NT-type domain-containing protein</fullName>
    </recommendedName>
</protein>
<feature type="compositionally biased region" description="Polar residues" evidence="2">
    <location>
        <begin position="574"/>
        <end position="585"/>
    </location>
</feature>
<comment type="caution">
    <text evidence="4">The sequence shown here is derived from an EMBL/GenBank/DDBJ whole genome shotgun (WGS) entry which is preliminary data.</text>
</comment>
<evidence type="ECO:0000313" key="4">
    <source>
        <dbReference type="EMBL" id="KAF7261632.1"/>
    </source>
</evidence>
<gene>
    <name evidence="4" type="ORF">EG68_00811</name>
</gene>
<dbReference type="PROSITE" id="PS51840">
    <property type="entry name" value="C2_NT"/>
    <property type="match status" value="1"/>
</dbReference>
<feature type="compositionally biased region" description="Polar residues" evidence="2">
    <location>
        <begin position="388"/>
        <end position="399"/>
    </location>
</feature>